<keyword evidence="2" id="KW-1185">Reference proteome</keyword>
<evidence type="ECO:0000313" key="1">
    <source>
        <dbReference type="EMBL" id="EFI34698.1"/>
    </source>
</evidence>
<organism evidence="1 2">
    <name type="scientific">Desulfonatronospira thiodismutans ASO3-1</name>
    <dbReference type="NCBI Taxonomy" id="555779"/>
    <lineage>
        <taxon>Bacteria</taxon>
        <taxon>Pseudomonadati</taxon>
        <taxon>Thermodesulfobacteriota</taxon>
        <taxon>Desulfovibrionia</taxon>
        <taxon>Desulfovibrionales</taxon>
        <taxon>Desulfonatronovibrionaceae</taxon>
        <taxon>Desulfonatronospira</taxon>
    </lineage>
</organism>
<dbReference type="EMBL" id="ACJN02000002">
    <property type="protein sequence ID" value="EFI34698.1"/>
    <property type="molecule type" value="Genomic_DNA"/>
</dbReference>
<dbReference type="RefSeq" id="WP_008870018.1">
    <property type="nucleotide sequence ID" value="NZ_ACJN02000002.1"/>
</dbReference>
<dbReference type="eggNOG" id="ENOG502ZC34">
    <property type="taxonomic scope" value="Bacteria"/>
</dbReference>
<gene>
    <name evidence="1" type="ORF">Dthio_PD2070</name>
</gene>
<dbReference type="OrthoDB" id="4207320at2"/>
<accession>D6SPM2</accession>
<dbReference type="Proteomes" id="UP000005496">
    <property type="component" value="Unassembled WGS sequence"/>
</dbReference>
<comment type="caution">
    <text evidence="1">The sequence shown here is derived from an EMBL/GenBank/DDBJ whole genome shotgun (WGS) entry which is preliminary data.</text>
</comment>
<dbReference type="AlphaFoldDB" id="D6SPM2"/>
<evidence type="ECO:0000313" key="2">
    <source>
        <dbReference type="Proteomes" id="UP000005496"/>
    </source>
</evidence>
<name>D6SPM2_9BACT</name>
<protein>
    <submittedName>
        <fullName evidence="1">Uncharacterized protein</fullName>
    </submittedName>
</protein>
<proteinExistence type="predicted"/>
<reference evidence="1" key="1">
    <citation type="submission" date="2010-05" db="EMBL/GenBank/DDBJ databases">
        <title>The draft genome of Desulfonatronospira thiodismutans ASO3-1.</title>
        <authorList>
            <consortium name="US DOE Joint Genome Institute (JGI-PGF)"/>
            <person name="Lucas S."/>
            <person name="Copeland A."/>
            <person name="Lapidus A."/>
            <person name="Cheng J.-F."/>
            <person name="Bruce D."/>
            <person name="Goodwin L."/>
            <person name="Pitluck S."/>
            <person name="Chertkov O."/>
            <person name="Brettin T."/>
            <person name="Detter J.C."/>
            <person name="Han C."/>
            <person name="Land M.L."/>
            <person name="Hauser L."/>
            <person name="Kyrpides N."/>
            <person name="Mikhailova N."/>
            <person name="Muyzer G."/>
            <person name="Woyke T."/>
        </authorList>
    </citation>
    <scope>NUCLEOTIDE SEQUENCE [LARGE SCALE GENOMIC DNA]</scope>
    <source>
        <strain evidence="1">ASO3-1</strain>
    </source>
</reference>
<sequence>MDKYFSFLDNQINDLLRVDIGFSTCPAADIYPLQPEVMQGYQKRHELIQKFQDITSDLFLASLAQEADPAIAGLIINELPQSFGWNWHRELHERAREMEISLQPAFFRTDEVVPGKISEIQSPGSLWCQCEQLYSFYEHFSQDFKGKPVFPGSMAGQFARDLKKHLDDQPLVHHLLDNASVQSGMRFFLQRTRDHGVRYFGYDKDVSAYDCNFIRAHAFHGLMSDNYFKTRFDAWQNKRLHYDLPPSIVFDEKIPLIFPFWEKTRDMYPDEIREIFPYTTLVDPENIVLEDGEHMDIHEFFQLPRKRRDYFLKYAGCDLDANWGSKGVYSMQAMTGNTAERIESLLTEGYKHNRYWILQKSYSVKEDIAYLDRSSGLQETTATAKYSGFYGPSGLMGILVMHRPFYKVHGAGDTIVSLC</sequence>